<feature type="transmembrane region" description="Helical" evidence="1">
    <location>
        <begin position="88"/>
        <end position="107"/>
    </location>
</feature>
<dbReference type="InterPro" id="IPR011990">
    <property type="entry name" value="TPR-like_helical_dom_sf"/>
</dbReference>
<name>I4B391_TURPD</name>
<feature type="transmembrane region" description="Helical" evidence="1">
    <location>
        <begin position="144"/>
        <end position="161"/>
    </location>
</feature>
<dbReference type="InterPro" id="IPR036457">
    <property type="entry name" value="PPM-type-like_dom_sf"/>
</dbReference>
<gene>
    <name evidence="3" type="ordered locus">Turpa_1100</name>
</gene>
<dbReference type="SUPFAM" id="SSF81606">
    <property type="entry name" value="PP2C-like"/>
    <property type="match status" value="1"/>
</dbReference>
<dbReference type="AlphaFoldDB" id="I4B391"/>
<keyword evidence="1" id="KW-0812">Transmembrane</keyword>
<accession>I4B391</accession>
<sequence>MITLKIPRIDAEHRLHVESSLVGEWYENVRFASVGLLGAWVGYCLLIVTDMGIERFEILMATQWTIAILTLIFLFYGYRFIGSDRNRLACGELAVALTLLSAGIGFYKQLPLMRDPGLQTIAFGICIGVLGAGAFAFAPSKRSFLICALCWAGPLQYYLVFESEKNSYKLMGVTQVIYVAVLYLIGRIDYIRRVQSILRELNLQQSNQTILKLKNQQDGDYYLTSLLLQPLLRNKSRKNAAITIELLHHQFKQFEFRRKQNELGGDVSSAHTLTLKGAECSVFINADAMGKSMQGAGGALVLGAVFESIVERTKVVSEYYNMYPERWLKSAFIELHKIFESLEGTMLVSAILGVIDHEAGMLYFINAEHPHAVLYRNAEATFIPTPHVFRKLGTPAAAQDIMISTFKLEAGDVIFLGSDGRDDIYIKMPDGTMSVNSDETLFLRHIERAKGEIGACFAEISAAGELKDDVSLMRIGFSGITQSSPESPALKKTLQLARAVNRFIHEGNISAAKDLLNEIADLQVRDNKMLRVLIRLAFKVRHYSLAVKWSEEFLKFCDDIGIIYLASVAHKRVENYSLSADLFERMRLRGVRDSKINSHLSEVYEKLGKRELTRKLQAGKEQ</sequence>
<dbReference type="SUPFAM" id="SSF48452">
    <property type="entry name" value="TPR-like"/>
    <property type="match status" value="1"/>
</dbReference>
<dbReference type="InterPro" id="IPR001932">
    <property type="entry name" value="PPM-type_phosphatase-like_dom"/>
</dbReference>
<dbReference type="HOGENOM" id="CLU_439360_0_0_12"/>
<dbReference type="EMBL" id="CP002959">
    <property type="protein sequence ID" value="AFM11748.1"/>
    <property type="molecule type" value="Genomic_DNA"/>
</dbReference>
<keyword evidence="1" id="KW-0472">Membrane</keyword>
<protein>
    <submittedName>
        <fullName evidence="3">Stage II sporulation protein E</fullName>
    </submittedName>
</protein>
<evidence type="ECO:0000259" key="2">
    <source>
        <dbReference type="SMART" id="SM00331"/>
    </source>
</evidence>
<dbReference type="OrthoDB" id="341979at2"/>
<dbReference type="Gene3D" id="3.60.40.10">
    <property type="entry name" value="PPM-type phosphatase domain"/>
    <property type="match status" value="1"/>
</dbReference>
<dbReference type="STRING" id="869212.Turpa_1100"/>
<dbReference type="SMART" id="SM00331">
    <property type="entry name" value="PP2C_SIG"/>
    <property type="match status" value="1"/>
</dbReference>
<organism evidence="3 4">
    <name type="scientific">Turneriella parva (strain ATCC BAA-1111 / DSM 21527 / NCTC 11395 / H)</name>
    <name type="common">Leptospira parva</name>
    <dbReference type="NCBI Taxonomy" id="869212"/>
    <lineage>
        <taxon>Bacteria</taxon>
        <taxon>Pseudomonadati</taxon>
        <taxon>Spirochaetota</taxon>
        <taxon>Spirochaetia</taxon>
        <taxon>Leptospirales</taxon>
        <taxon>Leptospiraceae</taxon>
        <taxon>Turneriella</taxon>
    </lineage>
</organism>
<dbReference type="RefSeq" id="WP_014802265.1">
    <property type="nucleotide sequence ID" value="NC_018020.1"/>
</dbReference>
<dbReference type="Proteomes" id="UP000006048">
    <property type="component" value="Chromosome"/>
</dbReference>
<feature type="transmembrane region" description="Helical" evidence="1">
    <location>
        <begin position="29"/>
        <end position="49"/>
    </location>
</feature>
<keyword evidence="4" id="KW-1185">Reference proteome</keyword>
<reference evidence="3 4" key="1">
    <citation type="submission" date="2012-06" db="EMBL/GenBank/DDBJ databases">
        <title>The complete chromosome of genome of Turneriella parva DSM 21527.</title>
        <authorList>
            <consortium name="US DOE Joint Genome Institute (JGI-PGF)"/>
            <person name="Lucas S."/>
            <person name="Han J."/>
            <person name="Lapidus A."/>
            <person name="Bruce D."/>
            <person name="Goodwin L."/>
            <person name="Pitluck S."/>
            <person name="Peters L."/>
            <person name="Kyrpides N."/>
            <person name="Mavromatis K."/>
            <person name="Ivanova N."/>
            <person name="Mikhailova N."/>
            <person name="Chertkov O."/>
            <person name="Detter J.C."/>
            <person name="Tapia R."/>
            <person name="Han C."/>
            <person name="Land M."/>
            <person name="Hauser L."/>
            <person name="Markowitz V."/>
            <person name="Cheng J.-F."/>
            <person name="Hugenholtz P."/>
            <person name="Woyke T."/>
            <person name="Wu D."/>
            <person name="Gronow S."/>
            <person name="Wellnitz S."/>
            <person name="Brambilla E."/>
            <person name="Klenk H.-P."/>
            <person name="Eisen J.A."/>
        </authorList>
    </citation>
    <scope>NUCLEOTIDE SEQUENCE [LARGE SCALE GENOMIC DNA]</scope>
    <source>
        <strain evidence="4">ATCC BAA-1111 / DSM 21527 / NCTC 11395 / H</strain>
    </source>
</reference>
<feature type="transmembrane region" description="Helical" evidence="1">
    <location>
        <begin position="61"/>
        <end position="81"/>
    </location>
</feature>
<dbReference type="KEGG" id="tpx:Turpa_1100"/>
<evidence type="ECO:0000256" key="1">
    <source>
        <dbReference type="SAM" id="Phobius"/>
    </source>
</evidence>
<proteinExistence type="predicted"/>
<keyword evidence="1" id="KW-1133">Transmembrane helix</keyword>
<feature type="domain" description="PPM-type phosphatase" evidence="2">
    <location>
        <begin position="248"/>
        <end position="477"/>
    </location>
</feature>
<evidence type="ECO:0000313" key="4">
    <source>
        <dbReference type="Proteomes" id="UP000006048"/>
    </source>
</evidence>
<feature type="transmembrane region" description="Helical" evidence="1">
    <location>
        <begin position="119"/>
        <end position="137"/>
    </location>
</feature>
<dbReference type="Pfam" id="PF07228">
    <property type="entry name" value="SpoIIE"/>
    <property type="match status" value="1"/>
</dbReference>
<evidence type="ECO:0000313" key="3">
    <source>
        <dbReference type="EMBL" id="AFM11748.1"/>
    </source>
</evidence>